<reference evidence="1 2" key="1">
    <citation type="submission" date="2018-03" db="EMBL/GenBank/DDBJ databases">
        <title>Genomic Encyclopedia of Archaeal and Bacterial Type Strains, Phase II (KMG-II): from individual species to whole genera.</title>
        <authorList>
            <person name="Goeker M."/>
        </authorList>
    </citation>
    <scope>NUCLEOTIDE SEQUENCE [LARGE SCALE GENOMIC DNA]</scope>
    <source>
        <strain evidence="1 2">DSM 100346</strain>
    </source>
</reference>
<sequence>MGNLVETAIFSQWNHNIDFTPYYARWKRGEVDIVRLSENRQKPVWAVEIKWSNRFVKSLNKLAGLKSFCISNNLSRTLVTTLDIEETKEDDGLIYDFTPCSLYCYTVGRNAVEDKQQNLSMAINH</sequence>
<evidence type="ECO:0000313" key="2">
    <source>
        <dbReference type="Proteomes" id="UP000245880"/>
    </source>
</evidence>
<accession>A0A316AH99</accession>
<evidence type="ECO:0008006" key="3">
    <source>
        <dbReference type="Google" id="ProtNLM"/>
    </source>
</evidence>
<keyword evidence="2" id="KW-1185">Reference proteome</keyword>
<comment type="caution">
    <text evidence="1">The sequence shown here is derived from an EMBL/GenBank/DDBJ whole genome shotgun (WGS) entry which is preliminary data.</text>
</comment>
<proteinExistence type="predicted"/>
<name>A0A316AH99_9BACT</name>
<protein>
    <recommendedName>
        <fullName evidence="3">DUF4143 domain-containing protein</fullName>
    </recommendedName>
</protein>
<evidence type="ECO:0000313" key="1">
    <source>
        <dbReference type="EMBL" id="PWJ57011.1"/>
    </source>
</evidence>
<organism evidence="1 2">
    <name type="scientific">Dyadobacter jejuensis</name>
    <dbReference type="NCBI Taxonomy" id="1082580"/>
    <lineage>
        <taxon>Bacteria</taxon>
        <taxon>Pseudomonadati</taxon>
        <taxon>Bacteroidota</taxon>
        <taxon>Cytophagia</taxon>
        <taxon>Cytophagales</taxon>
        <taxon>Spirosomataceae</taxon>
        <taxon>Dyadobacter</taxon>
    </lineage>
</organism>
<dbReference type="AlphaFoldDB" id="A0A316AH99"/>
<dbReference type="EMBL" id="QGDT01000009">
    <property type="protein sequence ID" value="PWJ57011.1"/>
    <property type="molecule type" value="Genomic_DNA"/>
</dbReference>
<gene>
    <name evidence="1" type="ORF">CLV98_109120</name>
</gene>
<dbReference type="Proteomes" id="UP000245880">
    <property type="component" value="Unassembled WGS sequence"/>
</dbReference>